<keyword evidence="1" id="KW-1133">Transmembrane helix</keyword>
<gene>
    <name evidence="2" type="ORF">NCTC10994_03516</name>
</gene>
<evidence type="ECO:0000313" key="3">
    <source>
        <dbReference type="Proteomes" id="UP000249091"/>
    </source>
</evidence>
<dbReference type="Proteomes" id="UP000249091">
    <property type="component" value="Chromosome 1"/>
</dbReference>
<evidence type="ECO:0000256" key="1">
    <source>
        <dbReference type="SAM" id="Phobius"/>
    </source>
</evidence>
<protein>
    <submittedName>
        <fullName evidence="2">Predicted membrane protein</fullName>
    </submittedName>
</protein>
<sequence>MLAGAFLGLGAVAMMDEVLFHQILHWHHFYDKSTTSAGLVSDGLFHAFSWFATVAGFYLVVMSVRDGKLWVRALLGGFVTGVGAFQLYDGLVQHKLFGLHQIRYEVDLLPYDLTWNILAGALLVVGLTIIASTYRQASPSVASQ</sequence>
<accession>A0A2X4URE3</accession>
<dbReference type="InterPro" id="IPR018719">
    <property type="entry name" value="DUF2243_membrane"/>
</dbReference>
<dbReference type="Pfam" id="PF10002">
    <property type="entry name" value="DUF2243"/>
    <property type="match status" value="1"/>
</dbReference>
<dbReference type="KEGG" id="rcr:NCTC10994_03516"/>
<reference evidence="2 3" key="1">
    <citation type="submission" date="2018-06" db="EMBL/GenBank/DDBJ databases">
        <authorList>
            <consortium name="Pathogen Informatics"/>
            <person name="Doyle S."/>
        </authorList>
    </citation>
    <scope>NUCLEOTIDE SEQUENCE [LARGE SCALE GENOMIC DNA]</scope>
    <source>
        <strain evidence="2 3">NCTC10994</strain>
    </source>
</reference>
<dbReference type="STRING" id="1219011.GCA_001895045_03818"/>
<keyword evidence="1" id="KW-0812">Transmembrane</keyword>
<dbReference type="AlphaFoldDB" id="A0A2X4URE3"/>
<dbReference type="EMBL" id="LS483468">
    <property type="protein sequence ID" value="SQI37192.1"/>
    <property type="molecule type" value="Genomic_DNA"/>
</dbReference>
<feature type="transmembrane region" description="Helical" evidence="1">
    <location>
        <begin position="113"/>
        <end position="134"/>
    </location>
</feature>
<evidence type="ECO:0000313" key="2">
    <source>
        <dbReference type="EMBL" id="SQI37192.1"/>
    </source>
</evidence>
<feature type="transmembrane region" description="Helical" evidence="1">
    <location>
        <begin position="69"/>
        <end position="88"/>
    </location>
</feature>
<feature type="transmembrane region" description="Helical" evidence="1">
    <location>
        <begin position="44"/>
        <end position="62"/>
    </location>
</feature>
<name>A0A2X4URE3_9NOCA</name>
<proteinExistence type="predicted"/>
<organism evidence="2 3">
    <name type="scientific">Rhodococcus coprophilus</name>
    <dbReference type="NCBI Taxonomy" id="38310"/>
    <lineage>
        <taxon>Bacteria</taxon>
        <taxon>Bacillati</taxon>
        <taxon>Actinomycetota</taxon>
        <taxon>Actinomycetes</taxon>
        <taxon>Mycobacteriales</taxon>
        <taxon>Nocardiaceae</taxon>
        <taxon>Rhodococcus</taxon>
    </lineage>
</organism>
<keyword evidence="3" id="KW-1185">Reference proteome</keyword>
<keyword evidence="1" id="KW-0472">Membrane</keyword>